<keyword evidence="1" id="KW-0812">Transmembrane</keyword>
<feature type="transmembrane region" description="Helical" evidence="1">
    <location>
        <begin position="302"/>
        <end position="321"/>
    </location>
</feature>
<feature type="transmembrane region" description="Helical" evidence="1">
    <location>
        <begin position="358"/>
        <end position="383"/>
    </location>
</feature>
<organism evidence="2 3">
    <name type="scientific">Oceanobacillus halophilus</name>
    <dbReference type="NCBI Taxonomy" id="930130"/>
    <lineage>
        <taxon>Bacteria</taxon>
        <taxon>Bacillati</taxon>
        <taxon>Bacillota</taxon>
        <taxon>Bacilli</taxon>
        <taxon>Bacillales</taxon>
        <taxon>Bacillaceae</taxon>
        <taxon>Oceanobacillus</taxon>
    </lineage>
</organism>
<proteinExistence type="predicted"/>
<feature type="transmembrane region" description="Helical" evidence="1">
    <location>
        <begin position="131"/>
        <end position="146"/>
    </location>
</feature>
<feature type="transmembrane region" description="Helical" evidence="1">
    <location>
        <begin position="158"/>
        <end position="184"/>
    </location>
</feature>
<feature type="transmembrane region" description="Helical" evidence="1">
    <location>
        <begin position="61"/>
        <end position="94"/>
    </location>
</feature>
<comment type="caution">
    <text evidence="2">The sequence shown here is derived from an EMBL/GenBank/DDBJ whole genome shotgun (WGS) entry which is preliminary data.</text>
</comment>
<accession>A0A495A3W1</accession>
<dbReference type="InterPro" id="IPR025686">
    <property type="entry name" value="Glucos_trans_II"/>
</dbReference>
<feature type="transmembrane region" description="Helical" evidence="1">
    <location>
        <begin position="269"/>
        <end position="290"/>
    </location>
</feature>
<feature type="transmembrane region" description="Helical" evidence="1">
    <location>
        <begin position="106"/>
        <end position="125"/>
    </location>
</feature>
<protein>
    <recommendedName>
        <fullName evidence="4">Glucosyltransferase GtrII-like protein</fullName>
    </recommendedName>
</protein>
<keyword evidence="1" id="KW-1133">Transmembrane helix</keyword>
<evidence type="ECO:0000313" key="2">
    <source>
        <dbReference type="EMBL" id="RKQ34295.1"/>
    </source>
</evidence>
<feature type="transmembrane region" description="Helical" evidence="1">
    <location>
        <begin position="196"/>
        <end position="216"/>
    </location>
</feature>
<reference evidence="2 3" key="1">
    <citation type="journal article" date="2016" name="Int. J. Syst. Evol. Microbiol.">
        <title>Oceanobacillus halophilus sp. nov., a novel moderately halophilic bacterium from a hypersaline lake.</title>
        <authorList>
            <person name="Amoozegar M.A."/>
            <person name="Bagheri M."/>
            <person name="Makhdoumi A."/>
            <person name="Nikou M.M."/>
            <person name="Fazeli S.A.S."/>
            <person name="Schumann P."/>
            <person name="Sproer C."/>
            <person name="Sanchez-Porro C."/>
            <person name="Ventosa A."/>
        </authorList>
    </citation>
    <scope>NUCLEOTIDE SEQUENCE [LARGE SCALE GENOMIC DNA]</scope>
    <source>
        <strain evidence="2 3">DSM 23996</strain>
    </source>
</reference>
<name>A0A495A3W1_9BACI</name>
<dbReference type="RefSeq" id="WP_121203858.1">
    <property type="nucleotide sequence ID" value="NZ_RBZP01000004.1"/>
</dbReference>
<gene>
    <name evidence="2" type="ORF">D8M06_07905</name>
</gene>
<dbReference type="Proteomes" id="UP000269301">
    <property type="component" value="Unassembled WGS sequence"/>
</dbReference>
<keyword evidence="3" id="KW-1185">Reference proteome</keyword>
<dbReference type="OrthoDB" id="1700445at2"/>
<sequence length="508" mass="57825">MPEQFFSKLKSMVKREWKIAFLSTVIIGFLTHMYVFTNMLLNHDGINNMHHPQNHLSSGRFFLAPFSGISSFFNLPWINGLLSIFYIALTVVALTEFYKLKKTPSIVLVAGIMVTFPTIASTFAYMYTADGYMAGLLLAILSLVVTKKFKLGFLPSSFLLFISVGIYQANLPIVLTAVLVWLIIELLFKQNVKETLQLFIQYVIMISIGMLLYVLLFKSYQNTRGIVDYQGLNSVGFEISMIPEQLKKIVNRFLDFFGRGFVSDMPINLFEILNIFLAILILIAVIVAIIRNIQHLSLLKTVSIILAGLLLPVAAFVLYFVSPGVSYHMLMVLALAFLYIFPIIIYDRLQEPVLSVKVFSWSAVVLLFLIVFNFAIISNISYFNMELRYEKSYAFMNRLLDRIEQLEGYDNVSQVAILGYHHVETNLSSNKVRENIPGMTGVIGETFLSAPYHFTGMWATFFGENFSFVNQDRLSELRENDLVQEMNAWPAKESVVIIDDVVVIKLSE</sequence>
<dbReference type="AlphaFoldDB" id="A0A495A3W1"/>
<dbReference type="EMBL" id="RBZP01000004">
    <property type="protein sequence ID" value="RKQ34295.1"/>
    <property type="molecule type" value="Genomic_DNA"/>
</dbReference>
<evidence type="ECO:0008006" key="4">
    <source>
        <dbReference type="Google" id="ProtNLM"/>
    </source>
</evidence>
<feature type="transmembrane region" description="Helical" evidence="1">
    <location>
        <begin position="20"/>
        <end position="41"/>
    </location>
</feature>
<keyword evidence="1" id="KW-0472">Membrane</keyword>
<dbReference type="Pfam" id="PF14264">
    <property type="entry name" value="Glucos_trans_II"/>
    <property type="match status" value="1"/>
</dbReference>
<feature type="transmembrane region" description="Helical" evidence="1">
    <location>
        <begin position="328"/>
        <end position="346"/>
    </location>
</feature>
<evidence type="ECO:0000313" key="3">
    <source>
        <dbReference type="Proteomes" id="UP000269301"/>
    </source>
</evidence>
<evidence type="ECO:0000256" key="1">
    <source>
        <dbReference type="SAM" id="Phobius"/>
    </source>
</evidence>